<evidence type="ECO:0000256" key="3">
    <source>
        <dbReference type="ARBA" id="ARBA00022691"/>
    </source>
</evidence>
<dbReference type="GO" id="GO:0102559">
    <property type="term" value="F:peptide chain release factor N(5)-glutamine methyltransferase activity"/>
    <property type="evidence" value="ECO:0007669"/>
    <property type="project" value="UniProtKB-EC"/>
</dbReference>
<feature type="binding site" evidence="5">
    <location>
        <begin position="189"/>
        <end position="192"/>
    </location>
    <ligand>
        <name>substrate</name>
    </ligand>
</feature>
<dbReference type="HAMAP" id="MF_02126">
    <property type="entry name" value="RF_methyltr_PrmC"/>
    <property type="match status" value="1"/>
</dbReference>
<dbReference type="InterPro" id="IPR050320">
    <property type="entry name" value="N5-glutamine_MTase"/>
</dbReference>
<dbReference type="EMBL" id="RCVZ01000014">
    <property type="protein sequence ID" value="RLQ93528.1"/>
    <property type="molecule type" value="Genomic_DNA"/>
</dbReference>
<dbReference type="InterPro" id="IPR007848">
    <property type="entry name" value="Small_mtfrase_dom"/>
</dbReference>
<dbReference type="Pfam" id="PF05175">
    <property type="entry name" value="MTS"/>
    <property type="match status" value="1"/>
</dbReference>
<dbReference type="Gene3D" id="3.40.50.150">
    <property type="entry name" value="Vaccinia Virus protein VP39"/>
    <property type="match status" value="1"/>
</dbReference>
<protein>
    <recommendedName>
        <fullName evidence="5">Release factor glutamine methyltransferase</fullName>
        <shortName evidence="5">RF MTase</shortName>
        <ecNumber evidence="5">2.1.1.297</ecNumber>
    </recommendedName>
    <alternativeName>
        <fullName evidence="5">N5-glutamine methyltransferase PrmC</fullName>
    </alternativeName>
    <alternativeName>
        <fullName evidence="5">Protein-(glutamine-N5) MTase PrmC</fullName>
    </alternativeName>
    <alternativeName>
        <fullName evidence="5">Protein-glutamine N-methyltransferase PrmC</fullName>
    </alternativeName>
</protein>
<comment type="similarity">
    <text evidence="5">Belongs to the protein N5-glutamine methyltransferase family. PrmC subfamily.</text>
</comment>
<dbReference type="PROSITE" id="PS00092">
    <property type="entry name" value="N6_MTASE"/>
    <property type="match status" value="1"/>
</dbReference>
<evidence type="ECO:0000256" key="2">
    <source>
        <dbReference type="ARBA" id="ARBA00022679"/>
    </source>
</evidence>
<evidence type="ECO:0000259" key="7">
    <source>
        <dbReference type="Pfam" id="PF17827"/>
    </source>
</evidence>
<feature type="domain" description="Methyltransferase small" evidence="6">
    <location>
        <begin position="110"/>
        <end position="196"/>
    </location>
</feature>
<evidence type="ECO:0000313" key="8">
    <source>
        <dbReference type="EMBL" id="RLQ93528.1"/>
    </source>
</evidence>
<comment type="function">
    <text evidence="5">Methylates the class 1 translation termination release factors RF1/PrfA and RF2/PrfB on the glutamine residue of the universally conserved GGQ motif.</text>
</comment>
<dbReference type="InterPro" id="IPR004556">
    <property type="entry name" value="HemK-like"/>
</dbReference>
<dbReference type="PANTHER" id="PTHR18895:SF74">
    <property type="entry name" value="MTRF1L RELEASE FACTOR GLUTAMINE METHYLTRANSFERASE"/>
    <property type="match status" value="1"/>
</dbReference>
<dbReference type="GO" id="GO:0032259">
    <property type="term" value="P:methylation"/>
    <property type="evidence" value="ECO:0007669"/>
    <property type="project" value="UniProtKB-KW"/>
</dbReference>
<reference evidence="8 9" key="1">
    <citation type="submission" date="2018-10" db="EMBL/GenBank/DDBJ databases">
        <title>Falsibacillus sp. genome draft.</title>
        <authorList>
            <person name="Shi S."/>
        </authorList>
    </citation>
    <scope>NUCLEOTIDE SEQUENCE [LARGE SCALE GENOMIC DNA]</scope>
    <source>
        <strain evidence="8 9">GY 10110</strain>
    </source>
</reference>
<dbReference type="Proteomes" id="UP000276770">
    <property type="component" value="Unassembled WGS sequence"/>
</dbReference>
<dbReference type="PANTHER" id="PTHR18895">
    <property type="entry name" value="HEMK METHYLTRANSFERASE"/>
    <property type="match status" value="1"/>
</dbReference>
<accession>A0A3L7JRQ9</accession>
<keyword evidence="1 5" id="KW-0489">Methyltransferase</keyword>
<dbReference type="NCBIfam" id="TIGR03534">
    <property type="entry name" value="RF_mod_PrmC"/>
    <property type="match status" value="1"/>
</dbReference>
<dbReference type="GO" id="GO:0003676">
    <property type="term" value="F:nucleic acid binding"/>
    <property type="evidence" value="ECO:0007669"/>
    <property type="project" value="InterPro"/>
</dbReference>
<name>A0A3L7JRQ9_9BACI</name>
<dbReference type="InterPro" id="IPR040758">
    <property type="entry name" value="PrmC_N"/>
</dbReference>
<dbReference type="InterPro" id="IPR019874">
    <property type="entry name" value="RF_methyltr_PrmC"/>
</dbReference>
<comment type="caution">
    <text evidence="5">Lacks conserved residue(s) required for the propagation of feature annotation.</text>
</comment>
<dbReference type="Pfam" id="PF17827">
    <property type="entry name" value="PrmC_N"/>
    <property type="match status" value="1"/>
</dbReference>
<sequence length="283" mass="31659">MKIYEALKWASSFLMENERDANAGELLLRHILRMDRSQLFANQQMELTAEDEVNFRNAVKEHVKGRPIQHMIGSEEFYGRKFKVNEHVLIPRPETEELVYETLKRMKSYFQKKDGLRLVDIGTGSSAIAATMKLEVPELSVSASDISEDALRVAKENTSNLGADIAFFNGDLLNPFIEKGAVFDIVLSNPPYIPDVEKDELSIVVREHEPHQALFGGTDGLDLYRRFAADLPNVVGEKALIGVEVGAGQGEAVKQLLQTAFASAEVEVVFDINGKDRMVFCQL</sequence>
<dbReference type="SUPFAM" id="SSF53335">
    <property type="entry name" value="S-adenosyl-L-methionine-dependent methyltransferases"/>
    <property type="match status" value="1"/>
</dbReference>
<gene>
    <name evidence="5 8" type="primary">prmC</name>
    <name evidence="8" type="ORF">D9X91_17520</name>
</gene>
<evidence type="ECO:0000256" key="5">
    <source>
        <dbReference type="HAMAP-Rule" id="MF_02126"/>
    </source>
</evidence>
<dbReference type="CDD" id="cd02440">
    <property type="entry name" value="AdoMet_MTases"/>
    <property type="match status" value="1"/>
</dbReference>
<evidence type="ECO:0000256" key="4">
    <source>
        <dbReference type="ARBA" id="ARBA00048391"/>
    </source>
</evidence>
<dbReference type="EC" id="2.1.1.297" evidence="5"/>
<keyword evidence="9" id="KW-1185">Reference proteome</keyword>
<dbReference type="AlphaFoldDB" id="A0A3L7JRQ9"/>
<dbReference type="OrthoDB" id="9800643at2"/>
<keyword evidence="3 5" id="KW-0949">S-adenosyl-L-methionine</keyword>
<feature type="binding site" evidence="5">
    <location>
        <position position="189"/>
    </location>
    <ligand>
        <name>S-adenosyl-L-methionine</name>
        <dbReference type="ChEBI" id="CHEBI:59789"/>
    </ligand>
</feature>
<dbReference type="InterPro" id="IPR029063">
    <property type="entry name" value="SAM-dependent_MTases_sf"/>
</dbReference>
<feature type="domain" description="Release factor glutamine methyltransferase N-terminal" evidence="7">
    <location>
        <begin position="5"/>
        <end position="73"/>
    </location>
</feature>
<proteinExistence type="inferred from homology"/>
<comment type="caution">
    <text evidence="8">The sequence shown here is derived from an EMBL/GenBank/DDBJ whole genome shotgun (WGS) entry which is preliminary data.</text>
</comment>
<evidence type="ECO:0000259" key="6">
    <source>
        <dbReference type="Pfam" id="PF05175"/>
    </source>
</evidence>
<evidence type="ECO:0000313" key="9">
    <source>
        <dbReference type="Proteomes" id="UP000276770"/>
    </source>
</evidence>
<feature type="binding site" evidence="5">
    <location>
        <position position="145"/>
    </location>
    <ligand>
        <name>S-adenosyl-L-methionine</name>
        <dbReference type="ChEBI" id="CHEBI:59789"/>
    </ligand>
</feature>
<comment type="catalytic activity">
    <reaction evidence="4 5">
        <text>L-glutaminyl-[peptide chain release factor] + S-adenosyl-L-methionine = N(5)-methyl-L-glutaminyl-[peptide chain release factor] + S-adenosyl-L-homocysteine + H(+)</text>
        <dbReference type="Rhea" id="RHEA:42896"/>
        <dbReference type="Rhea" id="RHEA-COMP:10271"/>
        <dbReference type="Rhea" id="RHEA-COMP:10272"/>
        <dbReference type="ChEBI" id="CHEBI:15378"/>
        <dbReference type="ChEBI" id="CHEBI:30011"/>
        <dbReference type="ChEBI" id="CHEBI:57856"/>
        <dbReference type="ChEBI" id="CHEBI:59789"/>
        <dbReference type="ChEBI" id="CHEBI:61891"/>
        <dbReference type="EC" id="2.1.1.297"/>
    </reaction>
</comment>
<dbReference type="NCBIfam" id="TIGR00536">
    <property type="entry name" value="hemK_fam"/>
    <property type="match status" value="1"/>
</dbReference>
<keyword evidence="2 5" id="KW-0808">Transferase</keyword>
<organism evidence="8 9">
    <name type="scientific">Falsibacillus albus</name>
    <dbReference type="NCBI Taxonomy" id="2478915"/>
    <lineage>
        <taxon>Bacteria</taxon>
        <taxon>Bacillati</taxon>
        <taxon>Bacillota</taxon>
        <taxon>Bacilli</taxon>
        <taxon>Bacillales</taxon>
        <taxon>Bacillaceae</taxon>
        <taxon>Falsibacillus</taxon>
    </lineage>
</organism>
<evidence type="ECO:0000256" key="1">
    <source>
        <dbReference type="ARBA" id="ARBA00022603"/>
    </source>
</evidence>
<dbReference type="Gene3D" id="1.10.8.10">
    <property type="entry name" value="DNA helicase RuvA subunit, C-terminal domain"/>
    <property type="match status" value="1"/>
</dbReference>
<dbReference type="InterPro" id="IPR002052">
    <property type="entry name" value="DNA_methylase_N6_adenine_CS"/>
</dbReference>